<dbReference type="InterPro" id="IPR000845">
    <property type="entry name" value="Nucleoside_phosphorylase_d"/>
</dbReference>
<reference evidence="3 4" key="1">
    <citation type="journal article" date="2018" name="Sci. Data">
        <title>The draft genome sequence of cork oak.</title>
        <authorList>
            <person name="Ramos A.M."/>
            <person name="Usie A."/>
            <person name="Barbosa P."/>
            <person name="Barros P.M."/>
            <person name="Capote T."/>
            <person name="Chaves I."/>
            <person name="Simoes F."/>
            <person name="Abreu I."/>
            <person name="Carrasquinho I."/>
            <person name="Faro C."/>
            <person name="Guimaraes J.B."/>
            <person name="Mendonca D."/>
            <person name="Nobrega F."/>
            <person name="Rodrigues L."/>
            <person name="Saibo N.J.M."/>
            <person name="Varela M.C."/>
            <person name="Egas C."/>
            <person name="Matos J."/>
            <person name="Miguel C.M."/>
            <person name="Oliveira M.M."/>
            <person name="Ricardo C.P."/>
            <person name="Goncalves S."/>
        </authorList>
    </citation>
    <scope>NUCLEOTIDE SEQUENCE [LARGE SCALE GENOMIC DNA]</scope>
    <source>
        <strain evidence="4">cv. HL8</strain>
    </source>
</reference>
<dbReference type="PANTHER" id="PTHR21234:SF30">
    <property type="entry name" value="PHOSPHORYLASE SUPERFAMILY PROTEIN"/>
    <property type="match status" value="1"/>
</dbReference>
<dbReference type="Proteomes" id="UP000237347">
    <property type="component" value="Unassembled WGS sequence"/>
</dbReference>
<evidence type="ECO:0000256" key="1">
    <source>
        <dbReference type="SAM" id="SignalP"/>
    </source>
</evidence>
<comment type="caution">
    <text evidence="3">The sequence shown here is derived from an EMBL/GenBank/DDBJ whole genome shotgun (WGS) entry which is preliminary data.</text>
</comment>
<sequence length="404" mass="44142">MAAKLVTSCSLLMQVLVFFLPVVPDAFALPLNRLKSLTAIKEVNRRGPYLGLITVYEPEENAFFATGAFKPHKTHPFVDLSGRRFRVGIVPDAFALPLNRLKSLTAIKEVNRRGPYLGLITVYEPEENAFFATGAFKPHKTHPFVDLSGRRFRVGNIHGEKVIYVRCGVGMVNAAAATQQMLDLFDIKGIIHFGIAGNANNSMSIGDVIIPKQFANTGIWGWVNLNSTTNLSDVVHLDIASYNVPKGEGTNLLGHIGYSDEEFYSELGKPNTAQPLFWAETSKHWLHLAANLEGMELEQCVNSSLCLPHKPKLVVGLRGSTSNIFVDNAAYRNFLVRNFHVSSIDMESAAVVLTSLSNGFPVIVFRGLSDLAGGQSGENAISKFGPLAALNTAKAVVQFIKTLQ</sequence>
<protein>
    <submittedName>
        <fullName evidence="3">Bark storage protein a</fullName>
    </submittedName>
</protein>
<dbReference type="EMBL" id="PKMF04000539">
    <property type="protein sequence ID" value="KAK7826719.1"/>
    <property type="molecule type" value="Genomic_DNA"/>
</dbReference>
<dbReference type="Pfam" id="PF01048">
    <property type="entry name" value="PNP_UDP_1"/>
    <property type="match status" value="1"/>
</dbReference>
<feature type="signal peptide" evidence="1">
    <location>
        <begin position="1"/>
        <end position="28"/>
    </location>
</feature>
<dbReference type="CDD" id="cd09008">
    <property type="entry name" value="MTAN"/>
    <property type="match status" value="1"/>
</dbReference>
<dbReference type="AlphaFoldDB" id="A0AAW0JJ08"/>
<feature type="chain" id="PRO_5043956784" evidence="1">
    <location>
        <begin position="29"/>
        <end position="404"/>
    </location>
</feature>
<organism evidence="3 4">
    <name type="scientific">Quercus suber</name>
    <name type="common">Cork oak</name>
    <dbReference type="NCBI Taxonomy" id="58331"/>
    <lineage>
        <taxon>Eukaryota</taxon>
        <taxon>Viridiplantae</taxon>
        <taxon>Streptophyta</taxon>
        <taxon>Embryophyta</taxon>
        <taxon>Tracheophyta</taxon>
        <taxon>Spermatophyta</taxon>
        <taxon>Magnoliopsida</taxon>
        <taxon>eudicotyledons</taxon>
        <taxon>Gunneridae</taxon>
        <taxon>Pentapetalae</taxon>
        <taxon>rosids</taxon>
        <taxon>fabids</taxon>
        <taxon>Fagales</taxon>
        <taxon>Fagaceae</taxon>
        <taxon>Quercus</taxon>
    </lineage>
</organism>
<dbReference type="SUPFAM" id="SSF53167">
    <property type="entry name" value="Purine and uridine phosphorylases"/>
    <property type="match status" value="1"/>
</dbReference>
<evidence type="ECO:0000313" key="3">
    <source>
        <dbReference type="EMBL" id="KAK7826719.1"/>
    </source>
</evidence>
<keyword evidence="1" id="KW-0732">Signal</keyword>
<proteinExistence type="predicted"/>
<feature type="domain" description="Nucleoside phosphorylase" evidence="2">
    <location>
        <begin position="134"/>
        <end position="401"/>
    </location>
</feature>
<dbReference type="GO" id="GO:0009116">
    <property type="term" value="P:nucleoside metabolic process"/>
    <property type="evidence" value="ECO:0007669"/>
    <property type="project" value="InterPro"/>
</dbReference>
<accession>A0AAW0JJ08</accession>
<evidence type="ECO:0000313" key="4">
    <source>
        <dbReference type="Proteomes" id="UP000237347"/>
    </source>
</evidence>
<dbReference type="GO" id="GO:0003824">
    <property type="term" value="F:catalytic activity"/>
    <property type="evidence" value="ECO:0007669"/>
    <property type="project" value="InterPro"/>
</dbReference>
<dbReference type="InterPro" id="IPR035994">
    <property type="entry name" value="Nucleoside_phosphorylase_sf"/>
</dbReference>
<gene>
    <name evidence="3" type="primary">BSPA_2</name>
    <name evidence="3" type="ORF">CFP56_031988</name>
</gene>
<dbReference type="PANTHER" id="PTHR21234">
    <property type="entry name" value="PURINE NUCLEOSIDE PHOSPHORYLASE"/>
    <property type="match status" value="1"/>
</dbReference>
<dbReference type="Gene3D" id="3.40.50.1580">
    <property type="entry name" value="Nucleoside phosphorylase domain"/>
    <property type="match status" value="1"/>
</dbReference>
<evidence type="ECO:0000259" key="2">
    <source>
        <dbReference type="Pfam" id="PF01048"/>
    </source>
</evidence>
<keyword evidence="4" id="KW-1185">Reference proteome</keyword>
<name>A0AAW0JJ08_QUESU</name>